<dbReference type="InterPro" id="IPR019621">
    <property type="entry name" value="DUF2491"/>
</dbReference>
<comment type="caution">
    <text evidence="1">The sequence shown here is derived from an EMBL/GenBank/DDBJ whole genome shotgun (WGS) entry which is preliminary data.</text>
</comment>
<protein>
    <recommendedName>
        <fullName evidence="3">DUF2491 domain-containing protein</fullName>
    </recommendedName>
</protein>
<evidence type="ECO:0000313" key="2">
    <source>
        <dbReference type="Proteomes" id="UP000285349"/>
    </source>
</evidence>
<reference evidence="1 2" key="1">
    <citation type="submission" date="2016-10" db="EMBL/GenBank/DDBJ databases">
        <title>Comparative genome analysis of multiple Pseudomonas spp. focuses on biocontrol and plant growth promoting traits.</title>
        <authorList>
            <person name="Tao X.-Y."/>
            <person name="Taylor C.G."/>
        </authorList>
    </citation>
    <scope>NUCLEOTIDE SEQUENCE [LARGE SCALE GENOMIC DNA]</scope>
    <source>
        <strain evidence="1 2">37A10</strain>
    </source>
</reference>
<accession>A0A423K5V5</accession>
<dbReference type="EMBL" id="MOBQ01000014">
    <property type="protein sequence ID" value="RON46929.1"/>
    <property type="molecule type" value="Genomic_DNA"/>
</dbReference>
<evidence type="ECO:0008006" key="3">
    <source>
        <dbReference type="Google" id="ProtNLM"/>
    </source>
</evidence>
<evidence type="ECO:0000313" key="1">
    <source>
        <dbReference type="EMBL" id="RON46929.1"/>
    </source>
</evidence>
<dbReference type="AlphaFoldDB" id="A0A423K5V5"/>
<dbReference type="OrthoDB" id="7001287at2"/>
<sequence length="228" mass="25396">MGWFKQLMGLEAPAPSSNSNPNSKWTDNHTAPVVGPLGLAQGKGVMFDSTLKLLLDEKTTVTIPGSQQIWSVGHVDLGQSTWLSRYYMNDEDYWLQVHTTGEIDGQVESVILFNYLSYVTITSEAELRRLAGPQSLIGMPTYTHNGVEYTREWGTEEGQTELVPLSEHVSNPDESYTIEHRSMLYARDTGLTDRRELLLFSVEEDAQGTISLSTSLGISLYTTDLNSL</sequence>
<dbReference type="Proteomes" id="UP000285349">
    <property type="component" value="Unassembled WGS sequence"/>
</dbReference>
<proteinExistence type="predicted"/>
<name>A0A423K5V5_9PSED</name>
<gene>
    <name evidence="1" type="ORF">BK666_12490</name>
</gene>
<dbReference type="Pfam" id="PF10679">
    <property type="entry name" value="DUF2491"/>
    <property type="match status" value="1"/>
</dbReference>
<dbReference type="RefSeq" id="WP_123509947.1">
    <property type="nucleotide sequence ID" value="NZ_MOBQ01000014.1"/>
</dbReference>
<organism evidence="1 2">
    <name type="scientific">Pseudomonas frederiksbergensis</name>
    <dbReference type="NCBI Taxonomy" id="104087"/>
    <lineage>
        <taxon>Bacteria</taxon>
        <taxon>Pseudomonadati</taxon>
        <taxon>Pseudomonadota</taxon>
        <taxon>Gammaproteobacteria</taxon>
        <taxon>Pseudomonadales</taxon>
        <taxon>Pseudomonadaceae</taxon>
        <taxon>Pseudomonas</taxon>
    </lineage>
</organism>